<dbReference type="PANTHER" id="PTHR32322">
    <property type="entry name" value="INNER MEMBRANE TRANSPORTER"/>
    <property type="match status" value="1"/>
</dbReference>
<protein>
    <recommendedName>
        <fullName evidence="6">EamA domain-containing protein</fullName>
    </recommendedName>
</protein>
<accession>A0A917PQU9</accession>
<feature type="transmembrane region" description="Helical" evidence="5">
    <location>
        <begin position="102"/>
        <end position="119"/>
    </location>
</feature>
<dbReference type="EMBL" id="BMPO01000002">
    <property type="protein sequence ID" value="GGJ87782.1"/>
    <property type="molecule type" value="Genomic_DNA"/>
</dbReference>
<dbReference type="InterPro" id="IPR037185">
    <property type="entry name" value="EmrE-like"/>
</dbReference>
<evidence type="ECO:0000256" key="4">
    <source>
        <dbReference type="ARBA" id="ARBA00023136"/>
    </source>
</evidence>
<dbReference type="AlphaFoldDB" id="A0A917PQU9"/>
<dbReference type="InterPro" id="IPR000620">
    <property type="entry name" value="EamA_dom"/>
</dbReference>
<keyword evidence="3 5" id="KW-1133">Transmembrane helix</keyword>
<dbReference type="RefSeq" id="WP_188982226.1">
    <property type="nucleotide sequence ID" value="NZ_BMPO01000002.1"/>
</dbReference>
<evidence type="ECO:0000256" key="2">
    <source>
        <dbReference type="ARBA" id="ARBA00022692"/>
    </source>
</evidence>
<feature type="domain" description="EamA" evidence="6">
    <location>
        <begin position="156"/>
        <end position="287"/>
    </location>
</feature>
<evidence type="ECO:0000256" key="3">
    <source>
        <dbReference type="ARBA" id="ARBA00022989"/>
    </source>
</evidence>
<evidence type="ECO:0000313" key="7">
    <source>
        <dbReference type="EMBL" id="GGJ87782.1"/>
    </source>
</evidence>
<feature type="transmembrane region" description="Helical" evidence="5">
    <location>
        <begin position="214"/>
        <end position="233"/>
    </location>
</feature>
<evidence type="ECO:0000256" key="5">
    <source>
        <dbReference type="SAM" id="Phobius"/>
    </source>
</evidence>
<feature type="transmembrane region" description="Helical" evidence="5">
    <location>
        <begin position="270"/>
        <end position="289"/>
    </location>
</feature>
<gene>
    <name evidence="7" type="ORF">GCM10009304_11960</name>
</gene>
<feature type="transmembrane region" description="Helical" evidence="5">
    <location>
        <begin position="47"/>
        <end position="66"/>
    </location>
</feature>
<feature type="transmembrane region" description="Helical" evidence="5">
    <location>
        <begin position="126"/>
        <end position="145"/>
    </location>
</feature>
<dbReference type="Proteomes" id="UP000635983">
    <property type="component" value="Unassembled WGS sequence"/>
</dbReference>
<comment type="subcellular location">
    <subcellularLocation>
        <location evidence="1">Membrane</location>
        <topology evidence="1">Multi-pass membrane protein</topology>
    </subcellularLocation>
</comment>
<reference evidence="7" key="1">
    <citation type="journal article" date="2014" name="Int. J. Syst. Evol. Microbiol.">
        <title>Complete genome sequence of Corynebacterium casei LMG S-19264T (=DSM 44701T), isolated from a smear-ripened cheese.</title>
        <authorList>
            <consortium name="US DOE Joint Genome Institute (JGI-PGF)"/>
            <person name="Walter F."/>
            <person name="Albersmeier A."/>
            <person name="Kalinowski J."/>
            <person name="Ruckert C."/>
        </authorList>
    </citation>
    <scope>NUCLEOTIDE SEQUENCE</scope>
    <source>
        <strain evidence="7">JCM 30078</strain>
    </source>
</reference>
<comment type="caution">
    <text evidence="7">The sequence shown here is derived from an EMBL/GenBank/DDBJ whole genome shotgun (WGS) entry which is preliminary data.</text>
</comment>
<feature type="transmembrane region" description="Helical" evidence="5">
    <location>
        <begin position="245"/>
        <end position="264"/>
    </location>
</feature>
<evidence type="ECO:0000313" key="8">
    <source>
        <dbReference type="Proteomes" id="UP000635983"/>
    </source>
</evidence>
<dbReference type="SUPFAM" id="SSF103481">
    <property type="entry name" value="Multidrug resistance efflux transporter EmrE"/>
    <property type="match status" value="2"/>
</dbReference>
<keyword evidence="8" id="KW-1185">Reference proteome</keyword>
<reference evidence="7" key="2">
    <citation type="submission" date="2020-09" db="EMBL/GenBank/DDBJ databases">
        <authorList>
            <person name="Sun Q."/>
            <person name="Ohkuma M."/>
        </authorList>
    </citation>
    <scope>NUCLEOTIDE SEQUENCE</scope>
    <source>
        <strain evidence="7">JCM 30078</strain>
    </source>
</reference>
<keyword evidence="4 5" id="KW-0472">Membrane</keyword>
<dbReference type="Pfam" id="PF00892">
    <property type="entry name" value="EamA"/>
    <property type="match status" value="1"/>
</dbReference>
<keyword evidence="2 5" id="KW-0812">Transmembrane</keyword>
<feature type="transmembrane region" description="Helical" evidence="5">
    <location>
        <begin position="157"/>
        <end position="176"/>
    </location>
</feature>
<feature type="transmembrane region" description="Helical" evidence="5">
    <location>
        <begin position="16"/>
        <end position="35"/>
    </location>
</feature>
<dbReference type="InterPro" id="IPR050638">
    <property type="entry name" value="AA-Vitamin_Transporters"/>
</dbReference>
<sequence length="298" mass="30659">MTGNRKRVRHPASSQWLLVGSTLFSLSAFAANSLFCRLALKDGGIDPVAFTAIRLLGGSLFLWLLLQLRRTSPAGGSWRGGISLFVYAYLFSLAYIQLDAGAGALILFGAVQLTMFALAWKSGEKLRAAVVIGMLIAFSGLIILLVPGSHAPPLKSALAMVVAGMAWGAYSILGKGSVNPIGDTAGNFVRSLPLIGVAAAVALVQGAMSLTPSGVFYAIASGVLASGAGYAVWYSIMGKLGAQTAATLQLGVPILASIGGVLFLSEPISMRLLIASLVVLGGIAIAILGPRRKTASAN</sequence>
<name>A0A917PQU9_9PSED</name>
<dbReference type="GO" id="GO:0016020">
    <property type="term" value="C:membrane"/>
    <property type="evidence" value="ECO:0007669"/>
    <property type="project" value="UniProtKB-SubCell"/>
</dbReference>
<dbReference type="PANTHER" id="PTHR32322:SF9">
    <property type="entry name" value="AMINO-ACID METABOLITE EFFLUX PUMP-RELATED"/>
    <property type="match status" value="1"/>
</dbReference>
<feature type="transmembrane region" description="Helical" evidence="5">
    <location>
        <begin position="188"/>
        <end position="208"/>
    </location>
</feature>
<feature type="transmembrane region" description="Helical" evidence="5">
    <location>
        <begin position="78"/>
        <end position="96"/>
    </location>
</feature>
<evidence type="ECO:0000256" key="1">
    <source>
        <dbReference type="ARBA" id="ARBA00004141"/>
    </source>
</evidence>
<proteinExistence type="predicted"/>
<organism evidence="7 8">
    <name type="scientific">Pseudomonas matsuisoli</name>
    <dbReference type="NCBI Taxonomy" id="1515666"/>
    <lineage>
        <taxon>Bacteria</taxon>
        <taxon>Pseudomonadati</taxon>
        <taxon>Pseudomonadota</taxon>
        <taxon>Gammaproteobacteria</taxon>
        <taxon>Pseudomonadales</taxon>
        <taxon>Pseudomonadaceae</taxon>
        <taxon>Pseudomonas</taxon>
    </lineage>
</organism>
<evidence type="ECO:0000259" key="6">
    <source>
        <dbReference type="Pfam" id="PF00892"/>
    </source>
</evidence>